<evidence type="ECO:0000256" key="1">
    <source>
        <dbReference type="SAM" id="MobiDB-lite"/>
    </source>
</evidence>
<dbReference type="AlphaFoldDB" id="A0A1A8MCL3"/>
<sequence length="56" mass="6435">MCMTLLRDSYIEHYTLAPEDVPEPTQRQHTVKQQGNVTEAVLESDNRTHRTNVSPP</sequence>
<evidence type="ECO:0000313" key="2">
    <source>
        <dbReference type="EMBL" id="SBR54291.1"/>
    </source>
</evidence>
<protein>
    <submittedName>
        <fullName evidence="2">Striatin, calmodulin binding protein</fullName>
    </submittedName>
</protein>
<reference evidence="2" key="2">
    <citation type="submission" date="2016-06" db="EMBL/GenBank/DDBJ databases">
        <title>The genome of a short-lived fish provides insights into sex chromosome evolution and the genetic control of aging.</title>
        <authorList>
            <person name="Reichwald K."/>
            <person name="Felder M."/>
            <person name="Petzold A."/>
            <person name="Koch P."/>
            <person name="Groth M."/>
            <person name="Platzer M."/>
        </authorList>
    </citation>
    <scope>NUCLEOTIDE SEQUENCE</scope>
    <source>
        <tissue evidence="2">Brain</tissue>
    </source>
</reference>
<name>A0A1A8MCL3_9TELE</name>
<feature type="non-terminal residue" evidence="2">
    <location>
        <position position="56"/>
    </location>
</feature>
<proteinExistence type="predicted"/>
<accession>A0A1A8MCL3</accession>
<feature type="region of interest" description="Disordered" evidence="1">
    <location>
        <begin position="22"/>
        <end position="56"/>
    </location>
</feature>
<dbReference type="EMBL" id="HAEG01000899">
    <property type="protein sequence ID" value="SBR64193.1"/>
    <property type="molecule type" value="Transcribed_RNA"/>
</dbReference>
<reference evidence="2" key="1">
    <citation type="submission" date="2016-05" db="EMBL/GenBank/DDBJ databases">
        <authorList>
            <person name="Lavstsen T."/>
            <person name="Jespersen J.S."/>
        </authorList>
    </citation>
    <scope>NUCLEOTIDE SEQUENCE</scope>
    <source>
        <tissue evidence="2">Brain</tissue>
    </source>
</reference>
<dbReference type="EMBL" id="HAEF01013132">
    <property type="protein sequence ID" value="SBR54291.1"/>
    <property type="molecule type" value="Transcribed_RNA"/>
</dbReference>
<feature type="compositionally biased region" description="Polar residues" evidence="1">
    <location>
        <begin position="25"/>
        <end position="37"/>
    </location>
</feature>
<organism evidence="2">
    <name type="scientific">Nothobranchius pienaari</name>
    <dbReference type="NCBI Taxonomy" id="704102"/>
    <lineage>
        <taxon>Eukaryota</taxon>
        <taxon>Metazoa</taxon>
        <taxon>Chordata</taxon>
        <taxon>Craniata</taxon>
        <taxon>Vertebrata</taxon>
        <taxon>Euteleostomi</taxon>
        <taxon>Actinopterygii</taxon>
        <taxon>Neopterygii</taxon>
        <taxon>Teleostei</taxon>
        <taxon>Neoteleostei</taxon>
        <taxon>Acanthomorphata</taxon>
        <taxon>Ovalentaria</taxon>
        <taxon>Atherinomorphae</taxon>
        <taxon>Cyprinodontiformes</taxon>
        <taxon>Nothobranchiidae</taxon>
        <taxon>Nothobranchius</taxon>
    </lineage>
</organism>
<gene>
    <name evidence="2" type="primary">STRN</name>
</gene>